<proteinExistence type="predicted"/>
<dbReference type="AlphaFoldDB" id="A0A4R3LMR2"/>
<dbReference type="PANTHER" id="PTHR46796:SF12">
    <property type="entry name" value="HTH-TYPE DNA-BINDING TRANSCRIPTIONAL ACTIVATOR EUTR"/>
    <property type="match status" value="1"/>
</dbReference>
<dbReference type="InterPro" id="IPR018060">
    <property type="entry name" value="HTH_AraC"/>
</dbReference>
<keyword evidence="2 5" id="KW-0238">DNA-binding</keyword>
<dbReference type="PANTHER" id="PTHR46796">
    <property type="entry name" value="HTH-TYPE TRANSCRIPTIONAL ACTIVATOR RHAS-RELATED"/>
    <property type="match status" value="1"/>
</dbReference>
<evidence type="ECO:0000256" key="1">
    <source>
        <dbReference type="ARBA" id="ARBA00023015"/>
    </source>
</evidence>
<sequence>MPNKTTLPPLAFVAPAPWEEVDAEAMSERLNTFGTARVEYRPRRTADPFRSLSAGLQVGRLRLSANSCSAVRYRVSSVAESFFIIPMDGEGETIQERRSVRWRAGEGGAFISRADAVGFSTRRSVLGVIIDEAEIAALARHMLNGDHRPPDLRVSQPLAFGRGGFRFDVLFRRLLAAIDGCVQEPTVLARSGLDDAFHRAIVMWMQPEAFLAAAERMPRRPRVDDVCDYILANLDKKLTLTMLESVGGLSPRVLQYAFREKFGCSPMQWVRDRRLEAVRTHILNESAEVSISTIASQYFSNLGEFSQKYKAHFGELPSETRRRRAVS</sequence>
<dbReference type="GO" id="GO:0003700">
    <property type="term" value="F:DNA-binding transcription factor activity"/>
    <property type="evidence" value="ECO:0007669"/>
    <property type="project" value="InterPro"/>
</dbReference>
<accession>A0A4R3LMR2</accession>
<dbReference type="InterPro" id="IPR050204">
    <property type="entry name" value="AraC_XylS_family_regulators"/>
</dbReference>
<keyword evidence="6" id="KW-1185">Reference proteome</keyword>
<dbReference type="Gene3D" id="1.10.10.60">
    <property type="entry name" value="Homeodomain-like"/>
    <property type="match status" value="1"/>
</dbReference>
<comment type="caution">
    <text evidence="5">The sequence shown here is derived from an EMBL/GenBank/DDBJ whole genome shotgun (WGS) entry which is preliminary data.</text>
</comment>
<keyword evidence="1" id="KW-0805">Transcription regulation</keyword>
<dbReference type="SMART" id="SM00342">
    <property type="entry name" value="HTH_ARAC"/>
    <property type="match status" value="1"/>
</dbReference>
<evidence type="ECO:0000313" key="6">
    <source>
        <dbReference type="Proteomes" id="UP000294664"/>
    </source>
</evidence>
<feature type="domain" description="HTH araC/xylS-type" evidence="4">
    <location>
        <begin position="224"/>
        <end position="323"/>
    </location>
</feature>
<organism evidence="5 6">
    <name type="scientific">Aquabacter spiritensis</name>
    <dbReference type="NCBI Taxonomy" id="933073"/>
    <lineage>
        <taxon>Bacteria</taxon>
        <taxon>Pseudomonadati</taxon>
        <taxon>Pseudomonadota</taxon>
        <taxon>Alphaproteobacteria</taxon>
        <taxon>Hyphomicrobiales</taxon>
        <taxon>Xanthobacteraceae</taxon>
        <taxon>Aquabacter</taxon>
    </lineage>
</organism>
<dbReference type="Pfam" id="PF12833">
    <property type="entry name" value="HTH_18"/>
    <property type="match status" value="1"/>
</dbReference>
<dbReference type="RefSeq" id="WP_245504819.1">
    <property type="nucleotide sequence ID" value="NZ_SMAI01000017.1"/>
</dbReference>
<dbReference type="EMBL" id="SMAI01000017">
    <property type="protein sequence ID" value="TCT01680.1"/>
    <property type="molecule type" value="Genomic_DNA"/>
</dbReference>
<reference evidence="5 6" key="1">
    <citation type="submission" date="2019-03" db="EMBL/GenBank/DDBJ databases">
        <title>Genomic Encyclopedia of Type Strains, Phase IV (KMG-IV): sequencing the most valuable type-strain genomes for metagenomic binning, comparative biology and taxonomic classification.</title>
        <authorList>
            <person name="Goeker M."/>
        </authorList>
    </citation>
    <scope>NUCLEOTIDE SEQUENCE [LARGE SCALE GENOMIC DNA]</scope>
    <source>
        <strain evidence="5 6">DSM 9035</strain>
    </source>
</reference>
<keyword evidence="3" id="KW-0804">Transcription</keyword>
<evidence type="ECO:0000256" key="3">
    <source>
        <dbReference type="ARBA" id="ARBA00023163"/>
    </source>
</evidence>
<dbReference type="PROSITE" id="PS01124">
    <property type="entry name" value="HTH_ARAC_FAMILY_2"/>
    <property type="match status" value="1"/>
</dbReference>
<dbReference type="Proteomes" id="UP000294664">
    <property type="component" value="Unassembled WGS sequence"/>
</dbReference>
<gene>
    <name evidence="5" type="ORF">EDC64_11731</name>
</gene>
<dbReference type="GO" id="GO:0043565">
    <property type="term" value="F:sequence-specific DNA binding"/>
    <property type="evidence" value="ECO:0007669"/>
    <property type="project" value="InterPro"/>
</dbReference>
<evidence type="ECO:0000256" key="2">
    <source>
        <dbReference type="ARBA" id="ARBA00023125"/>
    </source>
</evidence>
<evidence type="ECO:0000259" key="4">
    <source>
        <dbReference type="PROSITE" id="PS01124"/>
    </source>
</evidence>
<protein>
    <submittedName>
        <fullName evidence="5">AraC-like DNA-binding protein</fullName>
    </submittedName>
</protein>
<dbReference type="SUPFAM" id="SSF46689">
    <property type="entry name" value="Homeodomain-like"/>
    <property type="match status" value="1"/>
</dbReference>
<evidence type="ECO:0000313" key="5">
    <source>
        <dbReference type="EMBL" id="TCT01680.1"/>
    </source>
</evidence>
<name>A0A4R3LMR2_9HYPH</name>
<dbReference type="InterPro" id="IPR009057">
    <property type="entry name" value="Homeodomain-like_sf"/>
</dbReference>